<dbReference type="GO" id="GO:0071004">
    <property type="term" value="C:U2-type prespliceosome"/>
    <property type="evidence" value="ECO:0007669"/>
    <property type="project" value="TreeGrafter"/>
</dbReference>
<evidence type="ECO:0000313" key="4">
    <source>
        <dbReference type="EMBL" id="VAH15423.1"/>
    </source>
</evidence>
<comment type="subcellular location">
    <subcellularLocation>
        <location evidence="1">Nucleus</location>
    </subcellularLocation>
</comment>
<keyword evidence="5" id="KW-1185">Reference proteome</keyword>
<feature type="compositionally biased region" description="Acidic residues" evidence="3">
    <location>
        <begin position="235"/>
        <end position="247"/>
    </location>
</feature>
<feature type="region of interest" description="Disordered" evidence="3">
    <location>
        <begin position="1"/>
        <end position="261"/>
    </location>
</feature>
<dbReference type="EMBL" id="LT934112">
    <property type="protein sequence ID" value="VAH15423.1"/>
    <property type="molecule type" value="Genomic_DNA"/>
</dbReference>
<dbReference type="GO" id="GO:0005685">
    <property type="term" value="C:U1 snRNP"/>
    <property type="evidence" value="ECO:0007669"/>
    <property type="project" value="TreeGrafter"/>
</dbReference>
<evidence type="ECO:0000256" key="2">
    <source>
        <dbReference type="ARBA" id="ARBA00023242"/>
    </source>
</evidence>
<dbReference type="GO" id="GO:0071011">
    <property type="term" value="C:precatalytic spliceosome"/>
    <property type="evidence" value="ECO:0007669"/>
    <property type="project" value="TreeGrafter"/>
</dbReference>
<evidence type="ECO:0000313" key="5">
    <source>
        <dbReference type="Proteomes" id="UP000324705"/>
    </source>
</evidence>
<dbReference type="Proteomes" id="UP000324705">
    <property type="component" value="Chromosome 1B"/>
</dbReference>
<dbReference type="Gene3D" id="3.30.70.330">
    <property type="match status" value="1"/>
</dbReference>
<protein>
    <submittedName>
        <fullName evidence="4">Uncharacterized protein</fullName>
    </submittedName>
</protein>
<gene>
    <name evidence="4" type="ORF">TRITD_1Bv1G069590</name>
</gene>
<dbReference type="PANTHER" id="PTHR13952:SF5">
    <property type="entry name" value="U1 SMALL NUCLEAR RIBONUCLEOPROTEIN 70 KDA"/>
    <property type="match status" value="1"/>
</dbReference>
<dbReference type="GO" id="GO:0000398">
    <property type="term" value="P:mRNA splicing, via spliceosome"/>
    <property type="evidence" value="ECO:0007669"/>
    <property type="project" value="TreeGrafter"/>
</dbReference>
<evidence type="ECO:0000256" key="1">
    <source>
        <dbReference type="ARBA" id="ARBA00004123"/>
    </source>
</evidence>
<feature type="compositionally biased region" description="Basic and acidic residues" evidence="3">
    <location>
        <begin position="125"/>
        <end position="187"/>
    </location>
</feature>
<organism evidence="4 5">
    <name type="scientific">Triticum turgidum subsp. durum</name>
    <name type="common">Durum wheat</name>
    <name type="synonym">Triticum durum</name>
    <dbReference type="NCBI Taxonomy" id="4567"/>
    <lineage>
        <taxon>Eukaryota</taxon>
        <taxon>Viridiplantae</taxon>
        <taxon>Streptophyta</taxon>
        <taxon>Embryophyta</taxon>
        <taxon>Tracheophyta</taxon>
        <taxon>Spermatophyta</taxon>
        <taxon>Magnoliopsida</taxon>
        <taxon>Liliopsida</taxon>
        <taxon>Poales</taxon>
        <taxon>Poaceae</taxon>
        <taxon>BOP clade</taxon>
        <taxon>Pooideae</taxon>
        <taxon>Triticodae</taxon>
        <taxon>Triticeae</taxon>
        <taxon>Triticinae</taxon>
        <taxon>Triticum</taxon>
    </lineage>
</organism>
<sequence length="261" mass="31282">MHTRDMKNAYKQADGRKVDNKRVLVDVERGRTVPNWRPRRLGGGLGSSRICGASADQKPPAREPLSVGRPRSEEPKRGDSRVDRDREKSRERVRERDRDENPRERSHDRIRELDSREERHHHRDRDRTRDRDRGRDREKDHGRDRDRDRRDRDRDRDRGRDHDREKDRDAEYNGEPKHDRSMAEYGKHYGSNQYEQHKSYESYCYQVQGGHGHETESSKRHEHEHYQAQPNTEPEGPEEGEAYEEGDYQYHQVAEEQKTEA</sequence>
<feature type="compositionally biased region" description="Basic and acidic residues" evidence="3">
    <location>
        <begin position="1"/>
        <end position="31"/>
    </location>
</feature>
<evidence type="ECO:0000256" key="3">
    <source>
        <dbReference type="SAM" id="MobiDB-lite"/>
    </source>
</evidence>
<feature type="compositionally biased region" description="Basic and acidic residues" evidence="3">
    <location>
        <begin position="211"/>
        <end position="226"/>
    </location>
</feature>
<dbReference type="GO" id="GO:0003729">
    <property type="term" value="F:mRNA binding"/>
    <property type="evidence" value="ECO:0007669"/>
    <property type="project" value="TreeGrafter"/>
</dbReference>
<accession>A0A9R0QRM6</accession>
<proteinExistence type="predicted"/>
<dbReference type="Gramene" id="TRITD1Bv1G069590.4">
    <property type="protein sequence ID" value="TRITD1Bv1G069590.4"/>
    <property type="gene ID" value="TRITD1Bv1G069590"/>
</dbReference>
<name>A0A9R0QRM6_TRITD</name>
<dbReference type="GO" id="GO:0030619">
    <property type="term" value="F:U1 snRNA binding"/>
    <property type="evidence" value="ECO:0007669"/>
    <property type="project" value="TreeGrafter"/>
</dbReference>
<dbReference type="AlphaFoldDB" id="A0A9R0QRM6"/>
<reference evidence="4 5" key="1">
    <citation type="submission" date="2017-09" db="EMBL/GenBank/DDBJ databases">
        <authorList>
            <consortium name="International Durum Wheat Genome Sequencing Consortium (IDWGSC)"/>
            <person name="Milanesi L."/>
        </authorList>
    </citation>
    <scope>NUCLEOTIDE SEQUENCE [LARGE SCALE GENOMIC DNA]</scope>
    <source>
        <strain evidence="5">cv. Svevo</strain>
    </source>
</reference>
<dbReference type="InterPro" id="IPR051183">
    <property type="entry name" value="U1_U11-U12_snRNP_70-35kDa"/>
</dbReference>
<feature type="compositionally biased region" description="Basic and acidic residues" evidence="3">
    <location>
        <begin position="70"/>
        <end position="118"/>
    </location>
</feature>
<dbReference type="PANTHER" id="PTHR13952">
    <property type="entry name" value="U1 SMALL NUCLEAR RIBONUCLEOPROTEIN 70 KD"/>
    <property type="match status" value="1"/>
</dbReference>
<dbReference type="InterPro" id="IPR012677">
    <property type="entry name" value="Nucleotide-bd_a/b_plait_sf"/>
</dbReference>
<keyword evidence="2" id="KW-0539">Nucleus</keyword>